<reference evidence="1 4" key="2">
    <citation type="submission" date="2020-10" db="EMBL/GenBank/DDBJ databases">
        <title>Genome sequences of Pseudomonas isolates.</title>
        <authorList>
            <person name="Wessels L."/>
            <person name="Reich F."/>
            <person name="Hammerl J."/>
        </authorList>
    </citation>
    <scope>NUCLEOTIDE SEQUENCE [LARGE SCALE GENOMIC DNA]</scope>
    <source>
        <strain evidence="1 4">20-MO00624-0</strain>
    </source>
</reference>
<protein>
    <submittedName>
        <fullName evidence="1">DUF2267 domain-containing protein</fullName>
    </submittedName>
    <submittedName>
        <fullName evidence="2">Uncharacterized conserved protein (DUF2267)</fullName>
    </submittedName>
</protein>
<dbReference type="AlphaFoldDB" id="A0A2X2DHS5"/>
<gene>
    <name evidence="1" type="ORF">IRZ65_13820</name>
    <name evidence="2" type="ORF">NCTC11842_03999</name>
</gene>
<dbReference type="Proteomes" id="UP000250443">
    <property type="component" value="Unassembled WGS sequence"/>
</dbReference>
<evidence type="ECO:0000313" key="4">
    <source>
        <dbReference type="Proteomes" id="UP000626180"/>
    </source>
</evidence>
<reference evidence="2 3" key="1">
    <citation type="submission" date="2018-06" db="EMBL/GenBank/DDBJ databases">
        <authorList>
            <consortium name="Pathogen Informatics"/>
            <person name="Doyle S."/>
        </authorList>
    </citation>
    <scope>NUCLEOTIDE SEQUENCE [LARGE SCALE GENOMIC DNA]</scope>
    <source>
        <strain evidence="2 3">NCTC11842</strain>
    </source>
</reference>
<proteinExistence type="predicted"/>
<dbReference type="RefSeq" id="WP_010795753.1">
    <property type="nucleotide sequence ID" value="NZ_CP053063.1"/>
</dbReference>
<accession>A0A2X2DHS5</accession>
<dbReference type="Pfam" id="PF10025">
    <property type="entry name" value="DUF2267"/>
    <property type="match status" value="1"/>
</dbReference>
<dbReference type="InterPro" id="IPR038282">
    <property type="entry name" value="DUF2267_sf"/>
</dbReference>
<dbReference type="GeneID" id="300265681"/>
<dbReference type="Proteomes" id="UP000626180">
    <property type="component" value="Unassembled WGS sequence"/>
</dbReference>
<dbReference type="Gene3D" id="1.10.490.110">
    <property type="entry name" value="Uncharacterized conserved protein DUF2267"/>
    <property type="match status" value="1"/>
</dbReference>
<evidence type="ECO:0000313" key="1">
    <source>
        <dbReference type="EMBL" id="MBF8641760.1"/>
    </source>
</evidence>
<name>A0A2X2DHS5_PSELU</name>
<dbReference type="InterPro" id="IPR018727">
    <property type="entry name" value="DUF2267"/>
</dbReference>
<keyword evidence="4" id="KW-1185">Reference proteome</keyword>
<organism evidence="2 3">
    <name type="scientific">Pseudomonas luteola</name>
    <dbReference type="NCBI Taxonomy" id="47886"/>
    <lineage>
        <taxon>Bacteria</taxon>
        <taxon>Pseudomonadati</taxon>
        <taxon>Pseudomonadota</taxon>
        <taxon>Gammaproteobacteria</taxon>
        <taxon>Pseudomonadales</taxon>
        <taxon>Pseudomonadaceae</taxon>
        <taxon>Pseudomonas</taxon>
    </lineage>
</organism>
<dbReference type="EMBL" id="UAUF01000014">
    <property type="protein sequence ID" value="SPZ11745.1"/>
    <property type="molecule type" value="Genomic_DNA"/>
</dbReference>
<evidence type="ECO:0000313" key="2">
    <source>
        <dbReference type="EMBL" id="SPZ11745.1"/>
    </source>
</evidence>
<evidence type="ECO:0000313" key="3">
    <source>
        <dbReference type="Proteomes" id="UP000250443"/>
    </source>
</evidence>
<sequence>MHINVEELDQSVKQALQWIADVDERMGTRNRRLAMTSLQCTLQAVRRQLDPDQVARLAKCLPIPLKGAMFENWRPAAPSPATSRSEFLGRIEETVFRNLDISVERGVKASLEVMCKRIPAEVVAEFAGRLPFDLRSLWSNEPLPYPGHGAV</sequence>
<dbReference type="EMBL" id="JADMCD010000007">
    <property type="protein sequence ID" value="MBF8641760.1"/>
    <property type="molecule type" value="Genomic_DNA"/>
</dbReference>